<dbReference type="Pfam" id="PF00370">
    <property type="entry name" value="FGGY_N"/>
    <property type="match status" value="1"/>
</dbReference>
<evidence type="ECO:0000256" key="1">
    <source>
        <dbReference type="ARBA" id="ARBA00009156"/>
    </source>
</evidence>
<dbReference type="InterPro" id="IPR050406">
    <property type="entry name" value="FGGY_Carb_Kinase"/>
</dbReference>
<feature type="domain" description="Carbohydrate kinase FGGY C-terminal" evidence="5">
    <location>
        <begin position="254"/>
        <end position="438"/>
    </location>
</feature>
<organism evidence="6 7">
    <name type="scientific">Blautia producta</name>
    <dbReference type="NCBI Taxonomy" id="33035"/>
    <lineage>
        <taxon>Bacteria</taxon>
        <taxon>Bacillati</taxon>
        <taxon>Bacillota</taxon>
        <taxon>Clostridia</taxon>
        <taxon>Lachnospirales</taxon>
        <taxon>Lachnospiraceae</taxon>
        <taxon>Blautia</taxon>
    </lineage>
</organism>
<evidence type="ECO:0000313" key="7">
    <source>
        <dbReference type="Proteomes" id="UP000515789"/>
    </source>
</evidence>
<evidence type="ECO:0000313" key="6">
    <source>
        <dbReference type="EMBL" id="QMW76779.1"/>
    </source>
</evidence>
<dbReference type="GeneID" id="75052519"/>
<proteinExistence type="inferred from homology"/>
<reference evidence="6 7" key="1">
    <citation type="submission" date="2019-04" db="EMBL/GenBank/DDBJ databases">
        <authorList>
            <person name="Schori C."/>
            <person name="Ahrens C."/>
        </authorList>
    </citation>
    <scope>NUCLEOTIDE SEQUENCE [LARGE SCALE GENOMIC DNA]</scope>
    <source>
        <strain evidence="6 7">DSM 2950</strain>
    </source>
</reference>
<sequence length="489" mass="54976">MNVLVIDVGTSSMRGILYRENTDKIAYCQIKYHPRYHANGELEQAAEEFEKSCLLIIREISARAKEKKKEIHAVALTAQRSSVVPVDGKGIPLMPVIMWQDTRNHDTCKELETYQSEIVKRSGARINTVFSGGKMSWLKQTRPDIYQKAEKLVNIPEYLIHLMTGEYVTDHTYGSRSNLMNLETCCWDSVLLDIFGIDRKKLCRLQPPGSICGTITADFAEKSGLKKGIPVITAGGDQQCAAVGQGAFQEGRLSIVTGTGAFLVTTCGRIPENLSGDVVCNCSAVKGKYIIETNVLSCCSAFDWFCRNFYDWDKIDYNRINRELQSAADMQEQCLTLPYFQGRSTPVWNAEARASIHNITLGSTRTDILKSLVEGIFLEIRNNIELLKGFTKIKEAYISGGMTNSAVMNQMQADIYGMPVYHREDAESTALGALMVALNGLGICDGYEGIFQKILEKNAGEFYECKADRYLFYNYKQNEMNQLYKKIYE</sequence>
<dbReference type="AlphaFoldDB" id="A0A7G5MQ86"/>
<feature type="domain" description="Carbohydrate kinase FGGY N-terminal" evidence="4">
    <location>
        <begin position="3"/>
        <end position="244"/>
    </location>
</feature>
<dbReference type="PANTHER" id="PTHR43095">
    <property type="entry name" value="SUGAR KINASE"/>
    <property type="match status" value="1"/>
</dbReference>
<accession>A0A7G5MQ86</accession>
<dbReference type="InterPro" id="IPR018484">
    <property type="entry name" value="FGGY_N"/>
</dbReference>
<dbReference type="CDD" id="cd07779">
    <property type="entry name" value="ASKHA_NBD_FGGY_YgcE-like"/>
    <property type="match status" value="1"/>
</dbReference>
<protein>
    <recommendedName>
        <fullName evidence="8">Glycerol kinase</fullName>
    </recommendedName>
</protein>
<evidence type="ECO:0000259" key="5">
    <source>
        <dbReference type="Pfam" id="PF02782"/>
    </source>
</evidence>
<dbReference type="GO" id="GO:0005975">
    <property type="term" value="P:carbohydrate metabolic process"/>
    <property type="evidence" value="ECO:0007669"/>
    <property type="project" value="InterPro"/>
</dbReference>
<dbReference type="InterPro" id="IPR043129">
    <property type="entry name" value="ATPase_NBD"/>
</dbReference>
<evidence type="ECO:0008006" key="8">
    <source>
        <dbReference type="Google" id="ProtNLM"/>
    </source>
</evidence>
<evidence type="ECO:0000259" key="4">
    <source>
        <dbReference type="Pfam" id="PF00370"/>
    </source>
</evidence>
<keyword evidence="3" id="KW-0418">Kinase</keyword>
<dbReference type="Pfam" id="PF02782">
    <property type="entry name" value="FGGY_C"/>
    <property type="match status" value="1"/>
</dbReference>
<dbReference type="EMBL" id="CP039126">
    <property type="protein sequence ID" value="QMW76779.1"/>
    <property type="molecule type" value="Genomic_DNA"/>
</dbReference>
<dbReference type="SUPFAM" id="SSF53067">
    <property type="entry name" value="Actin-like ATPase domain"/>
    <property type="match status" value="2"/>
</dbReference>
<dbReference type="RefSeq" id="WP_018593139.1">
    <property type="nucleotide sequence ID" value="NZ_AP031416.1"/>
</dbReference>
<dbReference type="InterPro" id="IPR018485">
    <property type="entry name" value="FGGY_C"/>
</dbReference>
<gene>
    <name evidence="6" type="ORF">E5259_03750</name>
</gene>
<evidence type="ECO:0000256" key="3">
    <source>
        <dbReference type="ARBA" id="ARBA00022777"/>
    </source>
</evidence>
<dbReference type="InterPro" id="IPR000577">
    <property type="entry name" value="Carb_kinase_FGGY"/>
</dbReference>
<dbReference type="Gene3D" id="3.30.420.40">
    <property type="match status" value="2"/>
</dbReference>
<dbReference type="GO" id="GO:0016301">
    <property type="term" value="F:kinase activity"/>
    <property type="evidence" value="ECO:0007669"/>
    <property type="project" value="UniProtKB-KW"/>
</dbReference>
<dbReference type="PIRSF" id="PIRSF000538">
    <property type="entry name" value="GlpK"/>
    <property type="match status" value="1"/>
</dbReference>
<evidence type="ECO:0000256" key="2">
    <source>
        <dbReference type="ARBA" id="ARBA00022679"/>
    </source>
</evidence>
<comment type="similarity">
    <text evidence="1">Belongs to the FGGY kinase family.</text>
</comment>
<dbReference type="PANTHER" id="PTHR43095:SF2">
    <property type="entry name" value="GLUCONOKINASE"/>
    <property type="match status" value="1"/>
</dbReference>
<keyword evidence="2" id="KW-0808">Transferase</keyword>
<name>A0A7G5MQ86_9FIRM</name>
<dbReference type="Proteomes" id="UP000515789">
    <property type="component" value="Chromosome"/>
</dbReference>